<dbReference type="InterPro" id="IPR034422">
    <property type="entry name" value="HydE/PylB-like"/>
</dbReference>
<dbReference type="Gene3D" id="3.20.20.70">
    <property type="entry name" value="Aldolase class I"/>
    <property type="match status" value="1"/>
</dbReference>
<dbReference type="SFLD" id="SFLDS00029">
    <property type="entry name" value="Radical_SAM"/>
    <property type="match status" value="1"/>
</dbReference>
<dbReference type="RefSeq" id="WP_015286428.1">
    <property type="nucleotide sequence ID" value="NC_019943.1"/>
</dbReference>
<dbReference type="GO" id="GO:0046872">
    <property type="term" value="F:metal ion binding"/>
    <property type="evidence" value="ECO:0007669"/>
    <property type="project" value="UniProtKB-KW"/>
</dbReference>
<dbReference type="SUPFAM" id="SSF102114">
    <property type="entry name" value="Radical SAM enzymes"/>
    <property type="match status" value="1"/>
</dbReference>
<keyword evidence="1" id="KW-0949">S-adenosyl-L-methionine</keyword>
<accession>L0HI53</accession>
<evidence type="ECO:0000313" key="7">
    <source>
        <dbReference type="Proteomes" id="UP000010824"/>
    </source>
</evidence>
<dbReference type="InterPro" id="IPR006638">
    <property type="entry name" value="Elp3/MiaA/NifB-like_rSAM"/>
</dbReference>
<keyword evidence="4" id="KW-0411">Iron-sulfur</keyword>
<feature type="domain" description="Radical SAM core" evidence="5">
    <location>
        <begin position="92"/>
        <end position="305"/>
    </location>
</feature>
<dbReference type="Proteomes" id="UP000010824">
    <property type="component" value="Chromosome"/>
</dbReference>
<reference evidence="6 7" key="2">
    <citation type="journal article" date="2014" name="Genome Announc.">
        <title>Complete Genome Sequence of Methanoregula formicica SMSPT, a Mesophilic Hydrogenotrophic Methanogen Isolated from a Methanogenic Upflow Anaerobic Sludge Blanket Reactor.</title>
        <authorList>
            <person name="Yamamoto K."/>
            <person name="Tamaki H."/>
            <person name="Cadillo-Quiroz H."/>
            <person name="Imachi H."/>
            <person name="Kyrpides N."/>
            <person name="Woyke T."/>
            <person name="Goodwin L."/>
            <person name="Zinder S.H."/>
            <person name="Kamagata Y."/>
            <person name="Liu W.T."/>
        </authorList>
    </citation>
    <scope>NUCLEOTIDE SEQUENCE [LARGE SCALE GENOMIC DNA]</scope>
    <source>
        <strain evidence="7">DSM 22288 / NBRC 105244 / SMSP</strain>
    </source>
</reference>
<evidence type="ECO:0000256" key="3">
    <source>
        <dbReference type="ARBA" id="ARBA00023004"/>
    </source>
</evidence>
<gene>
    <name evidence="6" type="ordered locus">Metfor_2469</name>
</gene>
<dbReference type="GO" id="GO:0016740">
    <property type="term" value="F:transferase activity"/>
    <property type="evidence" value="ECO:0007669"/>
    <property type="project" value="TreeGrafter"/>
</dbReference>
<protein>
    <submittedName>
        <fullName evidence="6">Biotin synthase-related enzyme</fullName>
    </submittedName>
</protein>
<dbReference type="PANTHER" id="PTHR43726:SF1">
    <property type="entry name" value="BIOTIN SYNTHASE"/>
    <property type="match status" value="1"/>
</dbReference>
<dbReference type="PROSITE" id="PS51918">
    <property type="entry name" value="RADICAL_SAM"/>
    <property type="match status" value="1"/>
</dbReference>
<dbReference type="GO" id="GO:0051536">
    <property type="term" value="F:iron-sulfur cluster binding"/>
    <property type="evidence" value="ECO:0007669"/>
    <property type="project" value="UniProtKB-KW"/>
</dbReference>
<dbReference type="HOGENOM" id="CLU_838411_0_0_2"/>
<dbReference type="Pfam" id="PF04055">
    <property type="entry name" value="Radical_SAM"/>
    <property type="match status" value="1"/>
</dbReference>
<dbReference type="AlphaFoldDB" id="L0HI53"/>
<dbReference type="eggNOG" id="arCOG00662">
    <property type="taxonomic scope" value="Archaea"/>
</dbReference>
<dbReference type="STRING" id="593750.Metfor_2469"/>
<evidence type="ECO:0000256" key="1">
    <source>
        <dbReference type="ARBA" id="ARBA00022691"/>
    </source>
</evidence>
<dbReference type="InterPro" id="IPR058240">
    <property type="entry name" value="rSAM_sf"/>
</dbReference>
<proteinExistence type="predicted"/>
<organism evidence="6 7">
    <name type="scientific">Methanoregula formicica (strain DSM 22288 / NBRC 105244 / SMSP)</name>
    <dbReference type="NCBI Taxonomy" id="593750"/>
    <lineage>
        <taxon>Archaea</taxon>
        <taxon>Methanobacteriati</taxon>
        <taxon>Methanobacteriota</taxon>
        <taxon>Stenosarchaea group</taxon>
        <taxon>Methanomicrobia</taxon>
        <taxon>Methanomicrobiales</taxon>
        <taxon>Methanoregulaceae</taxon>
        <taxon>Methanoregula</taxon>
    </lineage>
</organism>
<keyword evidence="7" id="KW-1185">Reference proteome</keyword>
<dbReference type="CDD" id="cd01335">
    <property type="entry name" value="Radical_SAM"/>
    <property type="match status" value="1"/>
</dbReference>
<dbReference type="InParanoid" id="L0HI53"/>
<dbReference type="PANTHER" id="PTHR43726">
    <property type="entry name" value="3-METHYLORNITHINE SYNTHASE"/>
    <property type="match status" value="1"/>
</dbReference>
<evidence type="ECO:0000256" key="4">
    <source>
        <dbReference type="ARBA" id="ARBA00023014"/>
    </source>
</evidence>
<name>L0HI53_METFS</name>
<reference evidence="7" key="1">
    <citation type="submission" date="2011-12" db="EMBL/GenBank/DDBJ databases">
        <title>Complete sequence of Methanoregula formicicum SMSP.</title>
        <authorList>
            <person name="Lucas S."/>
            <person name="Han J."/>
            <person name="Lapidus A."/>
            <person name="Cheng J.-F."/>
            <person name="Goodwin L."/>
            <person name="Pitluck S."/>
            <person name="Peters L."/>
            <person name="Ovchinnikova G."/>
            <person name="Teshima H."/>
            <person name="Detter J.C."/>
            <person name="Han C."/>
            <person name="Tapia R."/>
            <person name="Land M."/>
            <person name="Hauser L."/>
            <person name="Kyrpides N."/>
            <person name="Ivanova N."/>
            <person name="Pagani I."/>
            <person name="Imachi H."/>
            <person name="Tamaki H."/>
            <person name="Sekiguchi Y."/>
            <person name="Kamagata Y."/>
            <person name="Cadillo-Quiroz H."/>
            <person name="Zinder S."/>
            <person name="Liu W.-T."/>
            <person name="Woyke T."/>
        </authorList>
    </citation>
    <scope>NUCLEOTIDE SEQUENCE [LARGE SCALE GENOMIC DNA]</scope>
    <source>
        <strain evidence="7">DSM 22288 / NBRC 105244 / SMSP</strain>
    </source>
</reference>
<dbReference type="SMART" id="SM00729">
    <property type="entry name" value="Elp3"/>
    <property type="match status" value="1"/>
</dbReference>
<dbReference type="GeneID" id="14309861"/>
<keyword evidence="2" id="KW-0479">Metal-binding</keyword>
<sequence length="331" mass="35706">MHRGLTAETKALLINIGSADIDPCLLPADFRTTATAGPGAGGVSFFLRSGDHRVRLSIKPDSSLKVIPWNEGVAVQKEGRIIAYGTLELPLCHCPEQAYITVSERCIFDCKFCPVPKLNGHVKTIAEITGLVDAALARGTVRAISLTSGVAESPEKEAGYMAEVVRHLAAQFDLPIGVSVYPTATSTEDLHAAGAIEIKYNVETMDRAIFERVCPGLSLDYILSSLENAVRVFGKNRVSSNFIIGLGETDACVQEGIETLTSMGVIPNLRPISPHPLRKGEIAVDRPSGYRLMLLARLNKSALERHGLDIRVAQTMCLPCTGCDLTPQRDL</sequence>
<dbReference type="KEGG" id="mfo:Metfor_2469"/>
<evidence type="ECO:0000256" key="2">
    <source>
        <dbReference type="ARBA" id="ARBA00022723"/>
    </source>
</evidence>
<dbReference type="OrthoDB" id="15118at2157"/>
<dbReference type="InterPro" id="IPR007197">
    <property type="entry name" value="rSAM"/>
</dbReference>
<evidence type="ECO:0000259" key="5">
    <source>
        <dbReference type="PROSITE" id="PS51918"/>
    </source>
</evidence>
<dbReference type="EMBL" id="CP003167">
    <property type="protein sequence ID" value="AGB03466.1"/>
    <property type="molecule type" value="Genomic_DNA"/>
</dbReference>
<dbReference type="InterPro" id="IPR013785">
    <property type="entry name" value="Aldolase_TIM"/>
</dbReference>
<keyword evidence="3" id="KW-0408">Iron</keyword>
<evidence type="ECO:0000313" key="6">
    <source>
        <dbReference type="EMBL" id="AGB03466.1"/>
    </source>
</evidence>